<dbReference type="Proteomes" id="UP000828251">
    <property type="component" value="Unassembled WGS sequence"/>
</dbReference>
<protein>
    <submittedName>
        <fullName evidence="2">Uncharacterized protein</fullName>
    </submittedName>
</protein>
<comment type="caution">
    <text evidence="2">The sequence shown here is derived from an EMBL/GenBank/DDBJ whole genome shotgun (WGS) entry which is preliminary data.</text>
</comment>
<organism evidence="2 3">
    <name type="scientific">Gossypium stocksii</name>
    <dbReference type="NCBI Taxonomy" id="47602"/>
    <lineage>
        <taxon>Eukaryota</taxon>
        <taxon>Viridiplantae</taxon>
        <taxon>Streptophyta</taxon>
        <taxon>Embryophyta</taxon>
        <taxon>Tracheophyta</taxon>
        <taxon>Spermatophyta</taxon>
        <taxon>Magnoliopsida</taxon>
        <taxon>eudicotyledons</taxon>
        <taxon>Gunneridae</taxon>
        <taxon>Pentapetalae</taxon>
        <taxon>rosids</taxon>
        <taxon>malvids</taxon>
        <taxon>Malvales</taxon>
        <taxon>Malvaceae</taxon>
        <taxon>Malvoideae</taxon>
        <taxon>Gossypium</taxon>
    </lineage>
</organism>
<sequence length="130" mass="14523">MEAEPAVDPDPEPDLVPEPNQSQSHSDSHSYHSDLAGIDYFPSSSEGGYGFDIFGSYLPQYSTPGPFQLHHGTPSSSSSSMSFEPHDFSSMFSAPPPAPKEDVRHRDHLEHERRPPQRYTPRTTPSNHKF</sequence>
<evidence type="ECO:0000313" key="2">
    <source>
        <dbReference type="EMBL" id="KAH1130208.1"/>
    </source>
</evidence>
<feature type="region of interest" description="Disordered" evidence="1">
    <location>
        <begin position="62"/>
        <end position="130"/>
    </location>
</feature>
<feature type="compositionally biased region" description="Basic and acidic residues" evidence="1">
    <location>
        <begin position="99"/>
        <end position="115"/>
    </location>
</feature>
<evidence type="ECO:0000256" key="1">
    <source>
        <dbReference type="SAM" id="MobiDB-lite"/>
    </source>
</evidence>
<feature type="region of interest" description="Disordered" evidence="1">
    <location>
        <begin position="1"/>
        <end position="39"/>
    </location>
</feature>
<evidence type="ECO:0000313" key="3">
    <source>
        <dbReference type="Proteomes" id="UP000828251"/>
    </source>
</evidence>
<dbReference type="EMBL" id="JAIQCV010000001">
    <property type="protein sequence ID" value="KAH1130208.1"/>
    <property type="molecule type" value="Genomic_DNA"/>
</dbReference>
<feature type="compositionally biased region" description="Acidic residues" evidence="1">
    <location>
        <begin position="1"/>
        <end position="15"/>
    </location>
</feature>
<accession>A0A9D3WK73</accession>
<keyword evidence="3" id="KW-1185">Reference proteome</keyword>
<reference evidence="2 3" key="1">
    <citation type="journal article" date="2021" name="Plant Biotechnol. J.">
        <title>Multi-omics assisted identification of the key and species-specific regulatory components of drought-tolerant mechanisms in Gossypium stocksii.</title>
        <authorList>
            <person name="Yu D."/>
            <person name="Ke L."/>
            <person name="Zhang D."/>
            <person name="Wu Y."/>
            <person name="Sun Y."/>
            <person name="Mei J."/>
            <person name="Sun J."/>
            <person name="Sun Y."/>
        </authorList>
    </citation>
    <scope>NUCLEOTIDE SEQUENCE [LARGE SCALE GENOMIC DNA]</scope>
    <source>
        <strain evidence="3">cv. E1</strain>
        <tissue evidence="2">Leaf</tissue>
    </source>
</reference>
<gene>
    <name evidence="2" type="ORF">J1N35_001586</name>
</gene>
<feature type="compositionally biased region" description="Low complexity" evidence="1">
    <location>
        <begin position="117"/>
        <end position="130"/>
    </location>
</feature>
<name>A0A9D3WK73_9ROSI</name>
<dbReference type="AlphaFoldDB" id="A0A9D3WK73"/>
<proteinExistence type="predicted"/>